<keyword evidence="6 7" id="KW-0472">Membrane</keyword>
<dbReference type="PANTHER" id="PTHR43394">
    <property type="entry name" value="ATP-DEPENDENT PERMEASE MDL1, MITOCHONDRIAL"/>
    <property type="match status" value="1"/>
</dbReference>
<accession>A0ABW9XLG4</accession>
<dbReference type="SMART" id="SM00382">
    <property type="entry name" value="AAA"/>
    <property type="match status" value="1"/>
</dbReference>
<dbReference type="GO" id="GO:0005524">
    <property type="term" value="F:ATP binding"/>
    <property type="evidence" value="ECO:0007669"/>
    <property type="project" value="UniProtKB-KW"/>
</dbReference>
<dbReference type="Gene3D" id="3.40.50.300">
    <property type="entry name" value="P-loop containing nucleotide triphosphate hydrolases"/>
    <property type="match status" value="1"/>
</dbReference>
<keyword evidence="2 7" id="KW-0812">Transmembrane</keyword>
<comment type="subcellular location">
    <subcellularLocation>
        <location evidence="1">Cell membrane</location>
        <topology evidence="1">Multi-pass membrane protein</topology>
    </subcellularLocation>
</comment>
<feature type="transmembrane region" description="Helical" evidence="7">
    <location>
        <begin position="159"/>
        <end position="177"/>
    </location>
</feature>
<evidence type="ECO:0000256" key="1">
    <source>
        <dbReference type="ARBA" id="ARBA00004651"/>
    </source>
</evidence>
<dbReference type="RefSeq" id="WP_161741881.1">
    <property type="nucleotide sequence ID" value="NZ_JAAAMV010000002.1"/>
</dbReference>
<dbReference type="PANTHER" id="PTHR43394:SF1">
    <property type="entry name" value="ATP-BINDING CASSETTE SUB-FAMILY B MEMBER 10, MITOCHONDRIAL"/>
    <property type="match status" value="1"/>
</dbReference>
<dbReference type="SUPFAM" id="SSF52540">
    <property type="entry name" value="P-loop containing nucleoside triphosphate hydrolases"/>
    <property type="match status" value="1"/>
</dbReference>
<gene>
    <name evidence="10" type="ORF">GT019_06070</name>
</gene>
<dbReference type="PROSITE" id="PS50929">
    <property type="entry name" value="ABC_TM1F"/>
    <property type="match status" value="1"/>
</dbReference>
<dbReference type="InterPro" id="IPR039421">
    <property type="entry name" value="Type_1_exporter"/>
</dbReference>
<dbReference type="EMBL" id="JAAAMV010000002">
    <property type="protein sequence ID" value="NBD23432.1"/>
    <property type="molecule type" value="Genomic_DNA"/>
</dbReference>
<evidence type="ECO:0000259" key="8">
    <source>
        <dbReference type="PROSITE" id="PS50893"/>
    </source>
</evidence>
<keyword evidence="3" id="KW-0547">Nucleotide-binding</keyword>
<keyword evidence="5 7" id="KW-1133">Transmembrane helix</keyword>
<evidence type="ECO:0000256" key="3">
    <source>
        <dbReference type="ARBA" id="ARBA00022741"/>
    </source>
</evidence>
<feature type="transmembrane region" description="Helical" evidence="7">
    <location>
        <begin position="20"/>
        <end position="40"/>
    </location>
</feature>
<evidence type="ECO:0000256" key="4">
    <source>
        <dbReference type="ARBA" id="ARBA00022840"/>
    </source>
</evidence>
<feature type="transmembrane region" description="Helical" evidence="7">
    <location>
        <begin position="279"/>
        <end position="299"/>
    </location>
</feature>
<feature type="transmembrane region" description="Helical" evidence="7">
    <location>
        <begin position="130"/>
        <end position="153"/>
    </location>
</feature>
<keyword evidence="11" id="KW-1185">Reference proteome</keyword>
<keyword evidence="4 10" id="KW-0067">ATP-binding</keyword>
<evidence type="ECO:0000256" key="2">
    <source>
        <dbReference type="ARBA" id="ARBA00022692"/>
    </source>
</evidence>
<dbReference type="Gene3D" id="1.20.1560.10">
    <property type="entry name" value="ABC transporter type 1, transmembrane domain"/>
    <property type="match status" value="1"/>
</dbReference>
<feature type="transmembrane region" description="Helical" evidence="7">
    <location>
        <begin position="246"/>
        <end position="267"/>
    </location>
</feature>
<feature type="transmembrane region" description="Helical" evidence="7">
    <location>
        <begin position="52"/>
        <end position="69"/>
    </location>
</feature>
<dbReference type="SUPFAM" id="SSF90123">
    <property type="entry name" value="ABC transporter transmembrane region"/>
    <property type="match status" value="1"/>
</dbReference>
<dbReference type="InterPro" id="IPR011527">
    <property type="entry name" value="ABC1_TM_dom"/>
</dbReference>
<protein>
    <submittedName>
        <fullName evidence="10">ATP-binding cassette domain-containing protein</fullName>
    </submittedName>
</protein>
<evidence type="ECO:0000256" key="5">
    <source>
        <dbReference type="ARBA" id="ARBA00022989"/>
    </source>
</evidence>
<evidence type="ECO:0000313" key="10">
    <source>
        <dbReference type="EMBL" id="NBD23432.1"/>
    </source>
</evidence>
<dbReference type="InterPro" id="IPR017871">
    <property type="entry name" value="ABC_transporter-like_CS"/>
</dbReference>
<dbReference type="InterPro" id="IPR003439">
    <property type="entry name" value="ABC_transporter-like_ATP-bd"/>
</dbReference>
<name>A0ABW9XLG4_9BACL</name>
<evidence type="ECO:0000256" key="7">
    <source>
        <dbReference type="SAM" id="Phobius"/>
    </source>
</evidence>
<feature type="domain" description="ABC transporter" evidence="8">
    <location>
        <begin position="337"/>
        <end position="576"/>
    </location>
</feature>
<dbReference type="PROSITE" id="PS00211">
    <property type="entry name" value="ABC_TRANSPORTER_1"/>
    <property type="match status" value="1"/>
</dbReference>
<evidence type="ECO:0000313" key="11">
    <source>
        <dbReference type="Proteomes" id="UP000665561"/>
    </source>
</evidence>
<dbReference type="PROSITE" id="PS50893">
    <property type="entry name" value="ABC_TRANSPORTER_2"/>
    <property type="match status" value="1"/>
</dbReference>
<feature type="domain" description="ABC transmembrane type-1" evidence="9">
    <location>
        <begin position="20"/>
        <end position="302"/>
    </location>
</feature>
<sequence length="583" mass="64925">MNVVMLRLLKYLRPSAKWVVLSTLLLVFGTLVDLVAPWLLKEVFDKGIANKNVTMILGFTLALSGIQVAKSFAMYMQSRSQELVGQNVVFKLREEMYDHLQRLSFGYYDKAQTGQLMSRMTGDIESLKNFIGFGAMSMFTGALTFVGTIGFMLAMQWQVTLLSMATVPLLMFALYRFNKKVGPAWGQVREQMGKLTTTLQENISGIRVVKAFAREKAEQRKFEARNDDNFATNMERAKLEASAFPLMNFYGGIVFVTMVWFGALYVAKDGMTFGTFMAFQWYTWGIIWPLNMLGWQINIMQQAMKAAPRVFEVLDTPVDIAAGKDAGEDVARIRGNVVFDGVAFHFADQDPQKDAGVLENISLSVKQGEVVAVLGATGSGKSSLIALMSRFYDVSRGRLLIDGVDVKDYELDGLRRKIGIVPQETFLFSATIRENIAYGVPDATQAQIEWAAGKAQIHAFIEGMPFGYDTIIGERGVGLSGGQRQRVALARAILMDPPILVLDEATASVDTATESAIHEELLDVMKGRTTFIIAQRLSSVKRADRIIVLDRGRIVQQGTHRELFAQEGFFRNLFQLQEAAASR</sequence>
<dbReference type="Pfam" id="PF00005">
    <property type="entry name" value="ABC_tran"/>
    <property type="match status" value="1"/>
</dbReference>
<dbReference type="Proteomes" id="UP000665561">
    <property type="component" value="Unassembled WGS sequence"/>
</dbReference>
<comment type="caution">
    <text evidence="10">The sequence shown here is derived from an EMBL/GenBank/DDBJ whole genome shotgun (WGS) entry which is preliminary data.</text>
</comment>
<dbReference type="InterPro" id="IPR003593">
    <property type="entry name" value="AAA+_ATPase"/>
</dbReference>
<dbReference type="Pfam" id="PF00664">
    <property type="entry name" value="ABC_membrane"/>
    <property type="match status" value="1"/>
</dbReference>
<dbReference type="InterPro" id="IPR027417">
    <property type="entry name" value="P-loop_NTPase"/>
</dbReference>
<dbReference type="CDD" id="cd18542">
    <property type="entry name" value="ABC_6TM_YknU_like"/>
    <property type="match status" value="1"/>
</dbReference>
<proteinExistence type="predicted"/>
<reference evidence="10 11" key="1">
    <citation type="submission" date="2020-01" db="EMBL/GenBank/DDBJ databases">
        <title>Paenibacillus soybeanensis sp. nov. isolated from the nodules of soybean (Glycine max(L.) Merr).</title>
        <authorList>
            <person name="Wang H."/>
        </authorList>
    </citation>
    <scope>NUCLEOTIDE SEQUENCE [LARGE SCALE GENOMIC DNA]</scope>
    <source>
        <strain evidence="10 11">T1</strain>
    </source>
</reference>
<evidence type="ECO:0000259" key="9">
    <source>
        <dbReference type="PROSITE" id="PS50929"/>
    </source>
</evidence>
<evidence type="ECO:0000256" key="6">
    <source>
        <dbReference type="ARBA" id="ARBA00023136"/>
    </source>
</evidence>
<dbReference type="InterPro" id="IPR036640">
    <property type="entry name" value="ABC1_TM_sf"/>
</dbReference>
<organism evidence="10 11">
    <name type="scientific">Paenibacillus glycinis</name>
    <dbReference type="NCBI Taxonomy" id="2697035"/>
    <lineage>
        <taxon>Bacteria</taxon>
        <taxon>Bacillati</taxon>
        <taxon>Bacillota</taxon>
        <taxon>Bacilli</taxon>
        <taxon>Bacillales</taxon>
        <taxon>Paenibacillaceae</taxon>
        <taxon>Paenibacillus</taxon>
    </lineage>
</organism>